<protein>
    <submittedName>
        <fullName evidence="3">Uncharacterized protein LOC106178162 isoform X1</fullName>
    </submittedName>
</protein>
<dbReference type="PANTHER" id="PTHR12459">
    <property type="entry name" value="TRANSMEMBRANE PROTEIN 135-RELATED"/>
    <property type="match status" value="1"/>
</dbReference>
<proteinExistence type="predicted"/>
<dbReference type="KEGG" id="lak:106178162"/>
<keyword evidence="1" id="KW-0812">Transmembrane</keyword>
<dbReference type="AlphaFoldDB" id="A0A1S3K2D6"/>
<sequence>MATNAYSGDGPRTFSENVDRKKERRVNFKDALQIFCKGAGSGFGLYAAFKIITALMKNPFRKRYPPLWKELFSKDCFRFASFLGLYPALYNLFLKLCQNYDLKKNGMNYVISGGIAGLSLFVESNMRRRTIALFALARAVGVLADAANRQGVVRPIPHGYTTLFCLCCSFMVYCTALKPQLLQKGYYYSVLKWSRDYTNSNLEKVFRKQGSVFVSCARGEIHDNTCTRHAFLDLLQSWPGFAKLYLPIHVAPILLFKRKLLRQQPKKVLKSLLKNVVMSATFLSAMVMLAKYVICLLRNMSGKPPPLPAYIPLLAGLTCGLSVLFERASRRKELVMFLIPHTINALFLLGLEKGFCKYIPYGSVVVFAASMMPIMHAYEREPATLTPFIRGILRYFVS</sequence>
<dbReference type="OrthoDB" id="291792at2759"/>
<feature type="transmembrane region" description="Helical" evidence="1">
    <location>
        <begin position="76"/>
        <end position="94"/>
    </location>
</feature>
<dbReference type="RefSeq" id="XP_013416682.1">
    <property type="nucleotide sequence ID" value="XM_013561228.1"/>
</dbReference>
<keyword evidence="1" id="KW-0472">Membrane</keyword>
<dbReference type="InParanoid" id="A0A1S3K2D6"/>
<dbReference type="GeneID" id="106178162"/>
<dbReference type="InterPro" id="IPR026749">
    <property type="entry name" value="Tmem135"/>
</dbReference>
<evidence type="ECO:0000256" key="1">
    <source>
        <dbReference type="SAM" id="Phobius"/>
    </source>
</evidence>
<feature type="transmembrane region" description="Helical" evidence="1">
    <location>
        <begin position="306"/>
        <end position="325"/>
    </location>
</feature>
<accession>A0A1S3K2D6</accession>
<feature type="transmembrane region" description="Helical" evidence="1">
    <location>
        <begin position="159"/>
        <end position="177"/>
    </location>
</feature>
<organism evidence="2 3">
    <name type="scientific">Lingula anatina</name>
    <name type="common">Brachiopod</name>
    <name type="synonym">Lingula unguis</name>
    <dbReference type="NCBI Taxonomy" id="7574"/>
    <lineage>
        <taxon>Eukaryota</taxon>
        <taxon>Metazoa</taxon>
        <taxon>Spiralia</taxon>
        <taxon>Lophotrochozoa</taxon>
        <taxon>Brachiopoda</taxon>
        <taxon>Linguliformea</taxon>
        <taxon>Lingulata</taxon>
        <taxon>Lingulida</taxon>
        <taxon>Linguloidea</taxon>
        <taxon>Lingulidae</taxon>
        <taxon>Lingula</taxon>
    </lineage>
</organism>
<feature type="transmembrane region" description="Helical" evidence="1">
    <location>
        <begin position="31"/>
        <end position="55"/>
    </location>
</feature>
<gene>
    <name evidence="3" type="primary">LOC106178162</name>
</gene>
<evidence type="ECO:0000313" key="3">
    <source>
        <dbReference type="RefSeq" id="XP_013416682.1"/>
    </source>
</evidence>
<keyword evidence="1" id="KW-1133">Transmembrane helix</keyword>
<name>A0A1S3K2D6_LINAN</name>
<dbReference type="PANTHER" id="PTHR12459:SF6">
    <property type="entry name" value="GB|AAD46013.1"/>
    <property type="match status" value="1"/>
</dbReference>
<evidence type="ECO:0000313" key="2">
    <source>
        <dbReference type="Proteomes" id="UP000085678"/>
    </source>
</evidence>
<dbReference type="OMA" id="RMDLALY"/>
<dbReference type="Proteomes" id="UP000085678">
    <property type="component" value="Unplaced"/>
</dbReference>
<feature type="transmembrane region" description="Helical" evidence="1">
    <location>
        <begin position="272"/>
        <end position="294"/>
    </location>
</feature>
<reference evidence="3" key="1">
    <citation type="submission" date="2025-08" db="UniProtKB">
        <authorList>
            <consortium name="RefSeq"/>
        </authorList>
    </citation>
    <scope>IDENTIFICATION</scope>
    <source>
        <tissue evidence="3">Gonads</tissue>
    </source>
</reference>
<keyword evidence="2" id="KW-1185">Reference proteome</keyword>